<accession>A0A9X2FFY8</accession>
<evidence type="ECO:0000313" key="7">
    <source>
        <dbReference type="Proteomes" id="UP001155241"/>
    </source>
</evidence>
<evidence type="ECO:0000256" key="1">
    <source>
        <dbReference type="ARBA" id="ARBA00011046"/>
    </source>
</evidence>
<comment type="caution">
    <text evidence="6">The sequence shown here is derived from an EMBL/GenBank/DDBJ whole genome shotgun (WGS) entry which is preliminary data.</text>
</comment>
<dbReference type="GO" id="GO:0003677">
    <property type="term" value="F:DNA binding"/>
    <property type="evidence" value="ECO:0007669"/>
    <property type="project" value="UniProtKB-KW"/>
</dbReference>
<dbReference type="GO" id="GO:0045892">
    <property type="term" value="P:negative regulation of DNA-templated transcription"/>
    <property type="evidence" value="ECO:0007669"/>
    <property type="project" value="InterPro"/>
</dbReference>
<dbReference type="PIRSF" id="PIRSF019455">
    <property type="entry name" value="CopR_AtkY"/>
    <property type="match status" value="1"/>
</dbReference>
<keyword evidence="5" id="KW-0175">Coiled coil</keyword>
<dbReference type="InterPro" id="IPR005650">
    <property type="entry name" value="BlaI_family"/>
</dbReference>
<dbReference type="Proteomes" id="UP001155241">
    <property type="component" value="Unassembled WGS sequence"/>
</dbReference>
<dbReference type="AlphaFoldDB" id="A0A9X2FFY8"/>
<dbReference type="InterPro" id="IPR036388">
    <property type="entry name" value="WH-like_DNA-bd_sf"/>
</dbReference>
<proteinExistence type="inferred from homology"/>
<gene>
    <name evidence="6" type="ORF">NG895_27070</name>
</gene>
<dbReference type="SUPFAM" id="SSF46785">
    <property type="entry name" value="Winged helix' DNA-binding domain"/>
    <property type="match status" value="1"/>
</dbReference>
<evidence type="ECO:0000256" key="2">
    <source>
        <dbReference type="ARBA" id="ARBA00023015"/>
    </source>
</evidence>
<dbReference type="Gene3D" id="1.10.4040.10">
    <property type="entry name" value="Penicillinase repressor domain"/>
    <property type="match status" value="1"/>
</dbReference>
<keyword evidence="4" id="KW-0804">Transcription</keyword>
<evidence type="ECO:0000313" key="6">
    <source>
        <dbReference type="EMBL" id="MCO6047583.1"/>
    </source>
</evidence>
<keyword evidence="3" id="KW-0238">DNA-binding</keyword>
<feature type="coiled-coil region" evidence="5">
    <location>
        <begin position="99"/>
        <end position="133"/>
    </location>
</feature>
<reference evidence="6" key="1">
    <citation type="submission" date="2022-06" db="EMBL/GenBank/DDBJ databases">
        <title>Aeoliella straminimaris, a novel planctomycete from sediments.</title>
        <authorList>
            <person name="Vitorino I.R."/>
            <person name="Lage O.M."/>
        </authorList>
    </citation>
    <scope>NUCLEOTIDE SEQUENCE</scope>
    <source>
        <strain evidence="6">ICT_H6.2</strain>
    </source>
</reference>
<name>A0A9X2FFY8_9BACT</name>
<keyword evidence="2" id="KW-0805">Transcription regulation</keyword>
<evidence type="ECO:0000256" key="5">
    <source>
        <dbReference type="SAM" id="Coils"/>
    </source>
</evidence>
<dbReference type="Pfam" id="PF03965">
    <property type="entry name" value="Penicillinase_R"/>
    <property type="match status" value="1"/>
</dbReference>
<organism evidence="6 7">
    <name type="scientific">Aeoliella straminimaris</name>
    <dbReference type="NCBI Taxonomy" id="2954799"/>
    <lineage>
        <taxon>Bacteria</taxon>
        <taxon>Pseudomonadati</taxon>
        <taxon>Planctomycetota</taxon>
        <taxon>Planctomycetia</taxon>
        <taxon>Pirellulales</taxon>
        <taxon>Lacipirellulaceae</taxon>
        <taxon>Aeoliella</taxon>
    </lineage>
</organism>
<dbReference type="RefSeq" id="WP_252855693.1">
    <property type="nucleotide sequence ID" value="NZ_JAMXLR010000092.1"/>
</dbReference>
<sequence length="137" mass="15675">MPNREIQVTAGEMQFLSMLWEEGPLTLRQAHEHIGEYGREIAYPTVQTHLNRMVEKQLVRRSDQRPAVYSAAVTRDRVTRGRVQELLSTLTGGQVIPLVAKLVDQHELTDDQIDELQQLLEDAKAKTTASKKKRSKR</sequence>
<protein>
    <submittedName>
        <fullName evidence="6">BlaI/MecI/CopY family transcriptional regulator</fullName>
    </submittedName>
</protein>
<evidence type="ECO:0000256" key="3">
    <source>
        <dbReference type="ARBA" id="ARBA00023125"/>
    </source>
</evidence>
<dbReference type="Gene3D" id="1.10.10.10">
    <property type="entry name" value="Winged helix-like DNA-binding domain superfamily/Winged helix DNA-binding domain"/>
    <property type="match status" value="1"/>
</dbReference>
<dbReference type="EMBL" id="JAMXLR010000092">
    <property type="protein sequence ID" value="MCO6047583.1"/>
    <property type="molecule type" value="Genomic_DNA"/>
</dbReference>
<dbReference type="InterPro" id="IPR036390">
    <property type="entry name" value="WH_DNA-bd_sf"/>
</dbReference>
<keyword evidence="7" id="KW-1185">Reference proteome</keyword>
<comment type="similarity">
    <text evidence="1">Belongs to the BlaI transcriptional regulatory family.</text>
</comment>
<evidence type="ECO:0000256" key="4">
    <source>
        <dbReference type="ARBA" id="ARBA00023163"/>
    </source>
</evidence>